<dbReference type="SUPFAM" id="SSF54277">
    <property type="entry name" value="CAD &amp; PB1 domains"/>
    <property type="match status" value="1"/>
</dbReference>
<reference evidence="2 3" key="1">
    <citation type="submission" date="2024-03" db="EMBL/GenBank/DDBJ databases">
        <title>The Acrasis kona genome and developmental transcriptomes reveal deep origins of eukaryotic multicellular pathways.</title>
        <authorList>
            <person name="Sheikh S."/>
            <person name="Fu C.-J."/>
            <person name="Brown M.W."/>
            <person name="Baldauf S.L."/>
        </authorList>
    </citation>
    <scope>NUCLEOTIDE SEQUENCE [LARGE SCALE GENOMIC DNA]</scope>
    <source>
        <strain evidence="2 3">ATCC MYA-3509</strain>
    </source>
</reference>
<name>A0AAW2YJC4_9EUKA</name>
<proteinExistence type="predicted"/>
<comment type="caution">
    <text evidence="2">The sequence shown here is derived from an EMBL/GenBank/DDBJ whole genome shotgun (WGS) entry which is preliminary data.</text>
</comment>
<dbReference type="InterPro" id="IPR015940">
    <property type="entry name" value="UBA"/>
</dbReference>
<dbReference type="SUPFAM" id="SSF46934">
    <property type="entry name" value="UBA-like"/>
    <property type="match status" value="1"/>
</dbReference>
<feature type="domain" description="UBA" evidence="1">
    <location>
        <begin position="212"/>
        <end position="254"/>
    </location>
</feature>
<accession>A0AAW2YJC4</accession>
<gene>
    <name evidence="2" type="ORF">AKO1_005910</name>
</gene>
<dbReference type="Gene3D" id="3.10.20.90">
    <property type="entry name" value="Phosphatidylinositol 3-kinase Catalytic Subunit, Chain A, domain 1"/>
    <property type="match status" value="1"/>
</dbReference>
<dbReference type="InterPro" id="IPR000270">
    <property type="entry name" value="PB1_dom"/>
</dbReference>
<dbReference type="InterPro" id="IPR009060">
    <property type="entry name" value="UBA-like_sf"/>
</dbReference>
<protein>
    <recommendedName>
        <fullName evidence="1">UBA domain-containing protein</fullName>
    </recommendedName>
</protein>
<keyword evidence="3" id="KW-1185">Reference proteome</keyword>
<dbReference type="Pfam" id="PF00564">
    <property type="entry name" value="PB1"/>
    <property type="match status" value="1"/>
</dbReference>
<organism evidence="2 3">
    <name type="scientific">Acrasis kona</name>
    <dbReference type="NCBI Taxonomy" id="1008807"/>
    <lineage>
        <taxon>Eukaryota</taxon>
        <taxon>Discoba</taxon>
        <taxon>Heterolobosea</taxon>
        <taxon>Tetramitia</taxon>
        <taxon>Eutetramitia</taxon>
        <taxon>Acrasidae</taxon>
        <taxon>Acrasis</taxon>
    </lineage>
</organism>
<evidence type="ECO:0000259" key="1">
    <source>
        <dbReference type="PROSITE" id="PS50030"/>
    </source>
</evidence>
<dbReference type="PROSITE" id="PS50030">
    <property type="entry name" value="UBA"/>
    <property type="match status" value="1"/>
</dbReference>
<evidence type="ECO:0000313" key="2">
    <source>
        <dbReference type="EMBL" id="KAL0477154.1"/>
    </source>
</evidence>
<dbReference type="Proteomes" id="UP001431209">
    <property type="component" value="Unassembled WGS sequence"/>
</dbReference>
<sequence>MYSHGTKSYSSKYSASPDLNIKLFVHNNEIRRMKLKNNVSYDQMKSKVKEHLNQKDRNRNFVLEYFDGEDWVRFDSEQEWKDAAKIYYQLCNSNPTYALKVRFIVQNQLTDTDALTLIQRVPTYPVEKQKEQEPKPMVFESFIKLYPSDDEGYILGSDESDELDRDRRTPDALKEIDSPLERDEPSSLLDTITSVVSQVASGVAETLHLTKPFDDTEMLGQLRDMGFLNEQENKRLLSKHNHNLEDVVSELASQ</sequence>
<dbReference type="EMBL" id="JAOPGA020000144">
    <property type="protein sequence ID" value="KAL0477154.1"/>
    <property type="molecule type" value="Genomic_DNA"/>
</dbReference>
<dbReference type="AlphaFoldDB" id="A0AAW2YJC4"/>
<dbReference type="Gene3D" id="1.10.8.10">
    <property type="entry name" value="DNA helicase RuvA subunit, C-terminal domain"/>
    <property type="match status" value="1"/>
</dbReference>
<evidence type="ECO:0000313" key="3">
    <source>
        <dbReference type="Proteomes" id="UP001431209"/>
    </source>
</evidence>